<proteinExistence type="predicted"/>
<protein>
    <recommendedName>
        <fullName evidence="3">Bacteriocin</fullName>
    </recommendedName>
</protein>
<comment type="caution">
    <text evidence="1">The sequence shown here is derived from an EMBL/GenBank/DDBJ whole genome shotgun (WGS) entry which is preliminary data.</text>
</comment>
<reference evidence="2" key="1">
    <citation type="journal article" date="2019" name="Int. J. Syst. Evol. Microbiol.">
        <title>The Global Catalogue of Microorganisms (GCM) 10K type strain sequencing project: providing services to taxonomists for standard genome sequencing and annotation.</title>
        <authorList>
            <consortium name="The Broad Institute Genomics Platform"/>
            <consortium name="The Broad Institute Genome Sequencing Center for Infectious Disease"/>
            <person name="Wu L."/>
            <person name="Ma J."/>
        </authorList>
    </citation>
    <scope>NUCLEOTIDE SEQUENCE [LARGE SCALE GENOMIC DNA]</scope>
    <source>
        <strain evidence="2">JCM 18019</strain>
    </source>
</reference>
<evidence type="ECO:0008006" key="3">
    <source>
        <dbReference type="Google" id="ProtNLM"/>
    </source>
</evidence>
<dbReference type="Proteomes" id="UP001500353">
    <property type="component" value="Unassembled WGS sequence"/>
</dbReference>
<evidence type="ECO:0000313" key="1">
    <source>
        <dbReference type="EMBL" id="GAA5094828.1"/>
    </source>
</evidence>
<dbReference type="EMBL" id="BAABHX010000004">
    <property type="protein sequence ID" value="GAA5094828.1"/>
    <property type="molecule type" value="Genomic_DNA"/>
</dbReference>
<organism evidence="1 2">
    <name type="scientific">Chryseobacterium ginsengisoli</name>
    <dbReference type="NCBI Taxonomy" id="363853"/>
    <lineage>
        <taxon>Bacteria</taxon>
        <taxon>Pseudomonadati</taxon>
        <taxon>Bacteroidota</taxon>
        <taxon>Flavobacteriia</taxon>
        <taxon>Flavobacteriales</taxon>
        <taxon>Weeksellaceae</taxon>
        <taxon>Chryseobacterium group</taxon>
        <taxon>Chryseobacterium</taxon>
    </lineage>
</organism>
<name>A0ABP9MHR3_9FLAO</name>
<accession>A0ABP9MHR3</accession>
<dbReference type="RefSeq" id="WP_345204925.1">
    <property type="nucleotide sequence ID" value="NZ_BAABHX010000004.1"/>
</dbReference>
<evidence type="ECO:0000313" key="2">
    <source>
        <dbReference type="Proteomes" id="UP001500353"/>
    </source>
</evidence>
<gene>
    <name evidence="1" type="ORF">GCM10023210_26820</name>
</gene>
<sequence length="73" mass="7754">MKNLKNVKGAKMLTRNDQKSIIGGFNQCGAAWLPNQGCGPNQCCIGSACHPISDAGQHWGLCNPPVEPPCCED</sequence>
<keyword evidence="2" id="KW-1185">Reference proteome</keyword>